<dbReference type="PANTHER" id="PTHR42894:SF1">
    <property type="entry name" value="N-(5'-PHOSPHORIBOSYL)ANTHRANILATE ISOMERASE"/>
    <property type="match status" value="1"/>
</dbReference>
<keyword evidence="8 9" id="KW-0413">Isomerase</keyword>
<evidence type="ECO:0000256" key="8">
    <source>
        <dbReference type="ARBA" id="ARBA00023235"/>
    </source>
</evidence>
<accession>A0A0F5FH22</accession>
<dbReference type="InterPro" id="IPR011060">
    <property type="entry name" value="RibuloseP-bd_barrel"/>
</dbReference>
<dbReference type="InterPro" id="IPR013785">
    <property type="entry name" value="Aldolase_TIM"/>
</dbReference>
<dbReference type="EMBL" id="JZEY01000061">
    <property type="protein sequence ID" value="KKB07885.1"/>
    <property type="molecule type" value="Genomic_DNA"/>
</dbReference>
<sequence>MTDPVIIKICGIKSYDLLDVAIAAGADMVGFMHFQRSPRHVSIEDLAGLISAARGQVQSCVVLVNPDNSCVAEVAALGPDWIQLHGPESPHRVEAIRAEAGVEIMKAMPIGSAEDVAHVAAFAEVADRILLDAKPPKGADRPGGLGESFDWSLLEALDPSLPFMLSGGLTPDNVAQAIRTVKPFGVDVSSGVETAPGVKDKRLIEAFIRNARSAV</sequence>
<keyword evidence="12" id="KW-1185">Reference proteome</keyword>
<dbReference type="AlphaFoldDB" id="A0A0F5FH22"/>
<evidence type="ECO:0000259" key="10">
    <source>
        <dbReference type="Pfam" id="PF00697"/>
    </source>
</evidence>
<dbReference type="Proteomes" id="UP000033649">
    <property type="component" value="Unassembled WGS sequence"/>
</dbReference>
<comment type="catalytic activity">
    <reaction evidence="1 9">
        <text>N-(5-phospho-beta-D-ribosyl)anthranilate = 1-(2-carboxyphenylamino)-1-deoxy-D-ribulose 5-phosphate</text>
        <dbReference type="Rhea" id="RHEA:21540"/>
        <dbReference type="ChEBI" id="CHEBI:18277"/>
        <dbReference type="ChEBI" id="CHEBI:58613"/>
        <dbReference type="EC" id="5.3.1.24"/>
    </reaction>
</comment>
<dbReference type="NCBIfam" id="NF002295">
    <property type="entry name" value="PRK01222.1-1"/>
    <property type="match status" value="1"/>
</dbReference>
<dbReference type="Gene3D" id="3.20.20.70">
    <property type="entry name" value="Aldolase class I"/>
    <property type="match status" value="1"/>
</dbReference>
<keyword evidence="5 9" id="KW-0028">Amino-acid biosynthesis</keyword>
<reference evidence="11 12" key="1">
    <citation type="submission" date="2015-03" db="EMBL/GenBank/DDBJ databases">
        <authorList>
            <person name="Hassan Y."/>
            <person name="Lepp D."/>
            <person name="Li X.-Z."/>
            <person name="Zhou T."/>
        </authorList>
    </citation>
    <scope>NUCLEOTIDE SEQUENCE [LARGE SCALE GENOMIC DNA]</scope>
    <source>
        <strain evidence="11 12">IPL18</strain>
    </source>
</reference>
<proteinExistence type="inferred from homology"/>
<comment type="similarity">
    <text evidence="9">Belongs to the TrpF family.</text>
</comment>
<dbReference type="OrthoDB" id="9796196at2"/>
<name>A0A0F5FH22_9HYPH</name>
<evidence type="ECO:0000256" key="2">
    <source>
        <dbReference type="ARBA" id="ARBA00004664"/>
    </source>
</evidence>
<dbReference type="PATRIC" id="fig|429727.3.peg.3024"/>
<evidence type="ECO:0000256" key="4">
    <source>
        <dbReference type="ARBA" id="ARBA00022272"/>
    </source>
</evidence>
<dbReference type="InterPro" id="IPR001240">
    <property type="entry name" value="PRAI_dom"/>
</dbReference>
<dbReference type="STRING" id="429727.VE26_14760"/>
<protein>
    <recommendedName>
        <fullName evidence="4 9">N-(5'-phosphoribosyl)anthranilate isomerase</fullName>
        <shortName evidence="9">PRAI</shortName>
        <ecNumber evidence="3 9">5.3.1.24</ecNumber>
    </recommendedName>
</protein>
<comment type="caution">
    <text evidence="11">The sequence shown here is derived from an EMBL/GenBank/DDBJ whole genome shotgun (WGS) entry which is preliminary data.</text>
</comment>
<gene>
    <name evidence="9" type="primary">trpF</name>
    <name evidence="11" type="ORF">VE26_14760</name>
</gene>
<organism evidence="11 12">
    <name type="scientific">Devosia chinhatensis</name>
    <dbReference type="NCBI Taxonomy" id="429727"/>
    <lineage>
        <taxon>Bacteria</taxon>
        <taxon>Pseudomonadati</taxon>
        <taxon>Pseudomonadota</taxon>
        <taxon>Alphaproteobacteria</taxon>
        <taxon>Hyphomicrobiales</taxon>
        <taxon>Devosiaceae</taxon>
        <taxon>Devosia</taxon>
    </lineage>
</organism>
<evidence type="ECO:0000313" key="11">
    <source>
        <dbReference type="EMBL" id="KKB07885.1"/>
    </source>
</evidence>
<dbReference type="InterPro" id="IPR044643">
    <property type="entry name" value="TrpF_fam"/>
</dbReference>
<dbReference type="EC" id="5.3.1.24" evidence="3 9"/>
<keyword evidence="6 9" id="KW-0822">Tryptophan biosynthesis</keyword>
<dbReference type="GO" id="GO:0004640">
    <property type="term" value="F:phosphoribosylanthranilate isomerase activity"/>
    <property type="evidence" value="ECO:0007669"/>
    <property type="project" value="UniProtKB-UniRule"/>
</dbReference>
<evidence type="ECO:0000256" key="3">
    <source>
        <dbReference type="ARBA" id="ARBA00012572"/>
    </source>
</evidence>
<dbReference type="UniPathway" id="UPA00035">
    <property type="reaction ID" value="UER00042"/>
</dbReference>
<dbReference type="CDD" id="cd00405">
    <property type="entry name" value="PRAI"/>
    <property type="match status" value="1"/>
</dbReference>
<evidence type="ECO:0000256" key="5">
    <source>
        <dbReference type="ARBA" id="ARBA00022605"/>
    </source>
</evidence>
<dbReference type="HAMAP" id="MF_00135">
    <property type="entry name" value="PRAI"/>
    <property type="match status" value="1"/>
</dbReference>
<evidence type="ECO:0000256" key="1">
    <source>
        <dbReference type="ARBA" id="ARBA00001164"/>
    </source>
</evidence>
<comment type="pathway">
    <text evidence="2 9">Amino-acid biosynthesis; L-tryptophan biosynthesis; L-tryptophan from chorismate: step 3/5.</text>
</comment>
<dbReference type="RefSeq" id="WP_046105915.1">
    <property type="nucleotide sequence ID" value="NZ_JZEY01000061.1"/>
</dbReference>
<evidence type="ECO:0000256" key="7">
    <source>
        <dbReference type="ARBA" id="ARBA00023141"/>
    </source>
</evidence>
<evidence type="ECO:0000256" key="9">
    <source>
        <dbReference type="HAMAP-Rule" id="MF_00135"/>
    </source>
</evidence>
<dbReference type="SUPFAM" id="SSF51366">
    <property type="entry name" value="Ribulose-phoshate binding barrel"/>
    <property type="match status" value="1"/>
</dbReference>
<dbReference type="PANTHER" id="PTHR42894">
    <property type="entry name" value="N-(5'-PHOSPHORIBOSYL)ANTHRANILATE ISOMERASE"/>
    <property type="match status" value="1"/>
</dbReference>
<dbReference type="Pfam" id="PF00697">
    <property type="entry name" value="PRAI"/>
    <property type="match status" value="1"/>
</dbReference>
<evidence type="ECO:0000313" key="12">
    <source>
        <dbReference type="Proteomes" id="UP000033649"/>
    </source>
</evidence>
<feature type="domain" description="N-(5'phosphoribosyl) anthranilate isomerase (PRAI)" evidence="10">
    <location>
        <begin position="8"/>
        <end position="209"/>
    </location>
</feature>
<dbReference type="GO" id="GO:0000162">
    <property type="term" value="P:L-tryptophan biosynthetic process"/>
    <property type="evidence" value="ECO:0007669"/>
    <property type="project" value="UniProtKB-UniRule"/>
</dbReference>
<evidence type="ECO:0000256" key="6">
    <source>
        <dbReference type="ARBA" id="ARBA00022822"/>
    </source>
</evidence>
<keyword evidence="7 9" id="KW-0057">Aromatic amino acid biosynthesis</keyword>